<keyword evidence="4 6" id="KW-1133">Transmembrane helix</keyword>
<dbReference type="Proteomes" id="UP000271974">
    <property type="component" value="Unassembled WGS sequence"/>
</dbReference>
<organism evidence="7 8">
    <name type="scientific">Elysia chlorotica</name>
    <name type="common">Eastern emerald elysia</name>
    <name type="synonym">Sea slug</name>
    <dbReference type="NCBI Taxonomy" id="188477"/>
    <lineage>
        <taxon>Eukaryota</taxon>
        <taxon>Metazoa</taxon>
        <taxon>Spiralia</taxon>
        <taxon>Lophotrochozoa</taxon>
        <taxon>Mollusca</taxon>
        <taxon>Gastropoda</taxon>
        <taxon>Heterobranchia</taxon>
        <taxon>Euthyneura</taxon>
        <taxon>Panpulmonata</taxon>
        <taxon>Sacoglossa</taxon>
        <taxon>Placobranchoidea</taxon>
        <taxon>Plakobranchidae</taxon>
        <taxon>Elysia</taxon>
    </lineage>
</organism>
<dbReference type="PANTHER" id="PTHR46730:SF1">
    <property type="entry name" value="PLAT DOMAIN-CONTAINING PROTEIN"/>
    <property type="match status" value="1"/>
</dbReference>
<keyword evidence="3" id="KW-0677">Repeat</keyword>
<feature type="non-terminal residue" evidence="7">
    <location>
        <position position="169"/>
    </location>
</feature>
<dbReference type="AlphaFoldDB" id="A0A3S1BPX2"/>
<evidence type="ECO:0008006" key="9">
    <source>
        <dbReference type="Google" id="ProtNLM"/>
    </source>
</evidence>
<protein>
    <recommendedName>
        <fullName evidence="9">Polycystin domain-containing protein</fullName>
    </recommendedName>
</protein>
<name>A0A3S1BPX2_ELYCH</name>
<dbReference type="GO" id="GO:0005886">
    <property type="term" value="C:plasma membrane"/>
    <property type="evidence" value="ECO:0007669"/>
    <property type="project" value="TreeGrafter"/>
</dbReference>
<evidence type="ECO:0000256" key="5">
    <source>
        <dbReference type="ARBA" id="ARBA00023136"/>
    </source>
</evidence>
<comment type="caution">
    <text evidence="7">The sequence shown here is derived from an EMBL/GenBank/DDBJ whole genome shotgun (WGS) entry which is preliminary data.</text>
</comment>
<keyword evidence="2 6" id="KW-0812">Transmembrane</keyword>
<proteinExistence type="predicted"/>
<dbReference type="PANTHER" id="PTHR46730">
    <property type="entry name" value="POLYCYSTIN-1"/>
    <property type="match status" value="1"/>
</dbReference>
<evidence type="ECO:0000256" key="2">
    <source>
        <dbReference type="ARBA" id="ARBA00022692"/>
    </source>
</evidence>
<evidence type="ECO:0000313" key="8">
    <source>
        <dbReference type="Proteomes" id="UP000271974"/>
    </source>
</evidence>
<comment type="subcellular location">
    <subcellularLocation>
        <location evidence="1">Membrane</location>
    </subcellularLocation>
</comment>
<keyword evidence="8" id="KW-1185">Reference proteome</keyword>
<evidence type="ECO:0000256" key="1">
    <source>
        <dbReference type="ARBA" id="ARBA00004370"/>
    </source>
</evidence>
<evidence type="ECO:0000313" key="7">
    <source>
        <dbReference type="EMBL" id="RUS71983.1"/>
    </source>
</evidence>
<keyword evidence="5 6" id="KW-0472">Membrane</keyword>
<feature type="transmembrane region" description="Helical" evidence="6">
    <location>
        <begin position="65"/>
        <end position="92"/>
    </location>
</feature>
<gene>
    <name evidence="7" type="ORF">EGW08_020253</name>
</gene>
<evidence type="ECO:0000256" key="6">
    <source>
        <dbReference type="SAM" id="Phobius"/>
    </source>
</evidence>
<dbReference type="GO" id="GO:0006816">
    <property type="term" value="P:calcium ion transport"/>
    <property type="evidence" value="ECO:0007669"/>
    <property type="project" value="TreeGrafter"/>
</dbReference>
<accession>A0A3S1BPX2</accession>
<evidence type="ECO:0000256" key="4">
    <source>
        <dbReference type="ARBA" id="ARBA00022989"/>
    </source>
</evidence>
<dbReference type="STRING" id="188477.A0A3S1BPX2"/>
<dbReference type="EMBL" id="RQTK01001133">
    <property type="protein sequence ID" value="RUS71983.1"/>
    <property type="molecule type" value="Genomic_DNA"/>
</dbReference>
<evidence type="ECO:0000256" key="3">
    <source>
        <dbReference type="ARBA" id="ARBA00022737"/>
    </source>
</evidence>
<sequence>MAILTSLFSKNSGTYDADTIDLKPTVEANEQIKDIKFRPLGGFALLQAKLEGKKKLQLQTMLREVVMFTFMFALILSMVFINFSGFAGGAFFASSNIHNKLYANTDNGLNLMNLKSISDFWTWSEEILAHTVHHEELQETESFGVLMGSAHMRQLRTGNVSCLADSSLS</sequence>
<dbReference type="GO" id="GO:0005261">
    <property type="term" value="F:monoatomic cation channel activity"/>
    <property type="evidence" value="ECO:0007669"/>
    <property type="project" value="TreeGrafter"/>
</dbReference>
<reference evidence="7 8" key="1">
    <citation type="submission" date="2019-01" db="EMBL/GenBank/DDBJ databases">
        <title>A draft genome assembly of the solar-powered sea slug Elysia chlorotica.</title>
        <authorList>
            <person name="Cai H."/>
            <person name="Li Q."/>
            <person name="Fang X."/>
            <person name="Li J."/>
            <person name="Curtis N.E."/>
            <person name="Altenburger A."/>
            <person name="Shibata T."/>
            <person name="Feng M."/>
            <person name="Maeda T."/>
            <person name="Schwartz J.A."/>
            <person name="Shigenobu S."/>
            <person name="Lundholm N."/>
            <person name="Nishiyama T."/>
            <person name="Yang H."/>
            <person name="Hasebe M."/>
            <person name="Li S."/>
            <person name="Pierce S.K."/>
            <person name="Wang J."/>
        </authorList>
    </citation>
    <scope>NUCLEOTIDE SEQUENCE [LARGE SCALE GENOMIC DNA]</scope>
    <source>
        <strain evidence="7">EC2010</strain>
        <tissue evidence="7">Whole organism of an adult</tissue>
    </source>
</reference>